<dbReference type="EMBL" id="BAUL01000159">
    <property type="protein sequence ID" value="GAD96326.1"/>
    <property type="molecule type" value="Genomic_DNA"/>
</dbReference>
<evidence type="ECO:0000256" key="3">
    <source>
        <dbReference type="ARBA" id="ARBA00023002"/>
    </source>
</evidence>
<evidence type="ECO:0000256" key="2">
    <source>
        <dbReference type="ARBA" id="ARBA00022723"/>
    </source>
</evidence>
<keyword evidence="4 5" id="KW-0408">Iron</keyword>
<dbReference type="InterPro" id="IPR050121">
    <property type="entry name" value="Cytochrome_P450_monoxygenase"/>
</dbReference>
<dbReference type="PROSITE" id="PS00086">
    <property type="entry name" value="CYTOCHROME_P450"/>
    <property type="match status" value="1"/>
</dbReference>
<accession>V5G2U9</accession>
<sequence>MQNPAPQPMVRDTGSADRLQVFPTEDKPAENEDAPTAADRYLFLFGNVALLVLGYYVLRFLWQIVNYRFFHPLSKFPGPFWASVTRLWIAYYNMRGDEYRVVYDLHKKYGPVVRITPTLLIVSDATKLPEIYDRYADKTAHYITGSFGKTESLFNMRDHKKHAFFRKIAAGPYSFTNVKKMEPLFDLRINHWISKMEEKFANTGEKFDFAPWAVYMAYDIISEVGFGAPFGFTEKGEDVGGLIQGFHDGLPAFGLMARLHPFTTWIKTTWVGDKYLVARPEQESGIGTLMRFRDRLLKERTEDMESGKVMSRTDLLQTFLDARTEDGKPLDMDYIKAEILLVLLAGADTTGTAFQGMMTLIFNNPDVYDKLMAEIDSATRAGHLSEIPQYEEVTAHCPYYISVVKEAMRLWPSAPNIFPRTVGERGLTLAGKFVPPGTEVTCNPWIVHRDQNIYGEDAEEFRPERWLDPVKAKEFNKYNMGFGYGARVCLGRDIALMEMYKGPLQFFRKFRVEVLNKEKPAEFVVKGGVGFWKDLWVRIEKRAPVV</sequence>
<keyword evidence="9" id="KW-1185">Reference proteome</keyword>
<dbReference type="InParanoid" id="V5G2U9"/>
<dbReference type="InterPro" id="IPR017972">
    <property type="entry name" value="Cyt_P450_CS"/>
</dbReference>
<keyword evidence="2 5" id="KW-0479">Metal-binding</keyword>
<dbReference type="Gene3D" id="1.10.630.10">
    <property type="entry name" value="Cytochrome P450"/>
    <property type="match status" value="1"/>
</dbReference>
<reference evidence="9" key="1">
    <citation type="journal article" date="2014" name="Genome Announc.">
        <title>Draft genome sequence of the formaldehyde-resistant fungus Byssochlamys spectabilis No. 5 (anamorph Paecilomyces variotii No. 5) (NBRC109023).</title>
        <authorList>
            <person name="Oka T."/>
            <person name="Ekino K."/>
            <person name="Fukuda K."/>
            <person name="Nomura Y."/>
        </authorList>
    </citation>
    <scope>NUCLEOTIDE SEQUENCE [LARGE SCALE GENOMIC DNA]</scope>
    <source>
        <strain evidence="9">No. 5 / NBRC 109023</strain>
    </source>
</reference>
<evidence type="ECO:0000256" key="4">
    <source>
        <dbReference type="ARBA" id="ARBA00023004"/>
    </source>
</evidence>
<dbReference type="PRINTS" id="PR00385">
    <property type="entry name" value="P450"/>
</dbReference>
<evidence type="ECO:0000256" key="6">
    <source>
        <dbReference type="RuleBase" id="RU000461"/>
    </source>
</evidence>
<name>V5G2U9_BYSSN</name>
<proteinExistence type="inferred from homology"/>
<dbReference type="Proteomes" id="UP000018001">
    <property type="component" value="Unassembled WGS sequence"/>
</dbReference>
<evidence type="ECO:0000256" key="7">
    <source>
        <dbReference type="SAM" id="Phobius"/>
    </source>
</evidence>
<evidence type="ECO:0000313" key="9">
    <source>
        <dbReference type="Proteomes" id="UP000018001"/>
    </source>
</evidence>
<dbReference type="HOGENOM" id="CLU_001570_14_0_1"/>
<evidence type="ECO:0000256" key="1">
    <source>
        <dbReference type="ARBA" id="ARBA00001971"/>
    </source>
</evidence>
<dbReference type="InterPro" id="IPR036396">
    <property type="entry name" value="Cyt_P450_sf"/>
</dbReference>
<dbReference type="GO" id="GO:0004497">
    <property type="term" value="F:monooxygenase activity"/>
    <property type="evidence" value="ECO:0007669"/>
    <property type="project" value="UniProtKB-KW"/>
</dbReference>
<evidence type="ECO:0000256" key="5">
    <source>
        <dbReference type="PIRSR" id="PIRSR602401-1"/>
    </source>
</evidence>
<dbReference type="GO" id="GO:0020037">
    <property type="term" value="F:heme binding"/>
    <property type="evidence" value="ECO:0007669"/>
    <property type="project" value="InterPro"/>
</dbReference>
<organism evidence="8 9">
    <name type="scientific">Byssochlamys spectabilis (strain No. 5 / NBRC 109023)</name>
    <name type="common">Paecilomyces variotii</name>
    <dbReference type="NCBI Taxonomy" id="1356009"/>
    <lineage>
        <taxon>Eukaryota</taxon>
        <taxon>Fungi</taxon>
        <taxon>Dikarya</taxon>
        <taxon>Ascomycota</taxon>
        <taxon>Pezizomycotina</taxon>
        <taxon>Eurotiomycetes</taxon>
        <taxon>Eurotiomycetidae</taxon>
        <taxon>Eurotiales</taxon>
        <taxon>Thermoascaceae</taxon>
        <taxon>Paecilomyces</taxon>
    </lineage>
</organism>
<comment type="cofactor">
    <cofactor evidence="1 5">
        <name>heme</name>
        <dbReference type="ChEBI" id="CHEBI:30413"/>
    </cofactor>
</comment>
<feature type="transmembrane region" description="Helical" evidence="7">
    <location>
        <begin position="41"/>
        <end position="62"/>
    </location>
</feature>
<dbReference type="InterPro" id="IPR001128">
    <property type="entry name" value="Cyt_P450"/>
</dbReference>
<dbReference type="PANTHER" id="PTHR24305:SF85">
    <property type="entry name" value="P450, PUTATIVE (EUROFUNG)-RELATED"/>
    <property type="match status" value="1"/>
</dbReference>
<dbReference type="AlphaFoldDB" id="V5G2U9"/>
<dbReference type="InterPro" id="IPR002401">
    <property type="entry name" value="Cyt_P450_E_grp-I"/>
</dbReference>
<keyword evidence="6" id="KW-0503">Monooxygenase</keyword>
<dbReference type="GO" id="GO:0005506">
    <property type="term" value="F:iron ion binding"/>
    <property type="evidence" value="ECO:0007669"/>
    <property type="project" value="InterPro"/>
</dbReference>
<feature type="binding site" description="axial binding residue" evidence="5">
    <location>
        <position position="489"/>
    </location>
    <ligand>
        <name>heme</name>
        <dbReference type="ChEBI" id="CHEBI:30413"/>
    </ligand>
    <ligandPart>
        <name>Fe</name>
        <dbReference type="ChEBI" id="CHEBI:18248"/>
    </ligandPart>
</feature>
<dbReference type="Pfam" id="PF00067">
    <property type="entry name" value="p450"/>
    <property type="match status" value="1"/>
</dbReference>
<gene>
    <name evidence="8" type="ORF">PVAR5_4978</name>
</gene>
<dbReference type="GO" id="GO:0016705">
    <property type="term" value="F:oxidoreductase activity, acting on paired donors, with incorporation or reduction of molecular oxygen"/>
    <property type="evidence" value="ECO:0007669"/>
    <property type="project" value="InterPro"/>
</dbReference>
<dbReference type="OrthoDB" id="3934656at2759"/>
<comment type="caution">
    <text evidence="8">The sequence shown here is derived from an EMBL/GenBank/DDBJ whole genome shotgun (WGS) entry which is preliminary data.</text>
</comment>
<evidence type="ECO:0000313" key="8">
    <source>
        <dbReference type="EMBL" id="GAD96326.1"/>
    </source>
</evidence>
<dbReference type="PRINTS" id="PR00463">
    <property type="entry name" value="EP450I"/>
</dbReference>
<keyword evidence="7" id="KW-0472">Membrane</keyword>
<dbReference type="CDD" id="cd11060">
    <property type="entry name" value="CYP57A1-like"/>
    <property type="match status" value="1"/>
</dbReference>
<keyword evidence="7" id="KW-1133">Transmembrane helix</keyword>
<dbReference type="PANTHER" id="PTHR24305">
    <property type="entry name" value="CYTOCHROME P450"/>
    <property type="match status" value="1"/>
</dbReference>
<keyword evidence="5 6" id="KW-0349">Heme</keyword>
<dbReference type="SUPFAM" id="SSF48264">
    <property type="entry name" value="Cytochrome P450"/>
    <property type="match status" value="1"/>
</dbReference>
<evidence type="ECO:0008006" key="10">
    <source>
        <dbReference type="Google" id="ProtNLM"/>
    </source>
</evidence>
<keyword evidence="7" id="KW-0812">Transmembrane</keyword>
<protein>
    <recommendedName>
        <fullName evidence="10">Flavonoid 3',5'-hydroxylase</fullName>
    </recommendedName>
</protein>
<comment type="similarity">
    <text evidence="6">Belongs to the cytochrome P450 family.</text>
</comment>
<dbReference type="eggNOG" id="KOG0156">
    <property type="taxonomic scope" value="Eukaryota"/>
</dbReference>
<keyword evidence="3 6" id="KW-0560">Oxidoreductase</keyword>